<dbReference type="AlphaFoldDB" id="A0A1S7TW65"/>
<dbReference type="InterPro" id="IPR018873">
    <property type="entry name" value="KilA-N_DNA-bd_domain"/>
</dbReference>
<dbReference type="Pfam" id="PF10543">
    <property type="entry name" value="ORF6N"/>
    <property type="match status" value="1"/>
</dbReference>
<protein>
    <recommendedName>
        <fullName evidence="1">KilA-N DNA-binding domain-containing protein</fullName>
    </recommendedName>
</protein>
<dbReference type="EMBL" id="FCNP01000033">
    <property type="protein sequence ID" value="CVI58825.1"/>
    <property type="molecule type" value="Genomic_DNA"/>
</dbReference>
<reference evidence="2" key="1">
    <citation type="submission" date="2016-01" db="EMBL/GenBank/DDBJ databases">
        <authorList>
            <person name="Regsiter A."/>
            <person name="william w."/>
        </authorList>
    </citation>
    <scope>NUCLEOTIDE SEQUENCE</scope>
    <source>
        <strain evidence="2">NCPPB 1641</strain>
    </source>
</reference>
<evidence type="ECO:0000259" key="1">
    <source>
        <dbReference type="Pfam" id="PF10543"/>
    </source>
</evidence>
<proteinExistence type="predicted"/>
<keyword evidence="3" id="KW-1185">Reference proteome</keyword>
<evidence type="ECO:0000313" key="3">
    <source>
        <dbReference type="Proteomes" id="UP000192140"/>
    </source>
</evidence>
<name>A0A1S7TW65_9HYPH</name>
<accession>A0A1S7TW65</accession>
<feature type="domain" description="KilA-N DNA-binding" evidence="1">
    <location>
        <begin position="13"/>
        <end position="97"/>
    </location>
</feature>
<gene>
    <name evidence="2" type="ORF">AGR7A_Lc120274</name>
</gene>
<evidence type="ECO:0000313" key="2">
    <source>
        <dbReference type="EMBL" id="CVI58825.1"/>
    </source>
</evidence>
<organism evidence="2 3">
    <name type="scientific">Agrobacterium deltaense NCPPB 1641</name>
    <dbReference type="NCBI Taxonomy" id="1183425"/>
    <lineage>
        <taxon>Bacteria</taxon>
        <taxon>Pseudomonadati</taxon>
        <taxon>Pseudomonadota</taxon>
        <taxon>Alphaproteobacteria</taxon>
        <taxon>Hyphomicrobiales</taxon>
        <taxon>Rhizobiaceae</taxon>
        <taxon>Rhizobium/Agrobacterium group</taxon>
        <taxon>Agrobacterium</taxon>
    </lineage>
</organism>
<dbReference type="RefSeq" id="WP_080854122.1">
    <property type="nucleotide sequence ID" value="NZ_LT009776.1"/>
</dbReference>
<comment type="caution">
    <text evidence="2">The sequence shown here is derived from an EMBL/GenBank/DDBJ whole genome shotgun (WGS) entry which is preliminary data.</text>
</comment>
<sequence length="267" mass="30296">MHTVEIHGNALPVTAFNGVRVLTTERLAKVFGASTTQVINNFDRNAHRFEEGKHFFKVDGDDLRDLKNSISFRDAVGKNAKSLMLWTDRGASRHAKILDTDMAWDVYGELEEAYFANRADRRPMTMAEMALQNAQALVDMERRQAEHDAKLEAVVSDIAEIKQAHTVLERMPTDCEGIERIRKRMNKEYCLSVPVVDKIMRDSPFAPTVRVLVRNQHAEGAHNSGFAVKEVSAIFKRFVSECQHSAGALHTHPYIDGRFRLVLPKHE</sequence>
<dbReference type="Proteomes" id="UP000192140">
    <property type="component" value="Unassembled WGS sequence"/>
</dbReference>